<organism evidence="2 3">
    <name type="scientific">Allohahella marinimesophila</name>
    <dbReference type="NCBI Taxonomy" id="1054972"/>
    <lineage>
        <taxon>Bacteria</taxon>
        <taxon>Pseudomonadati</taxon>
        <taxon>Pseudomonadota</taxon>
        <taxon>Gammaproteobacteria</taxon>
        <taxon>Oceanospirillales</taxon>
        <taxon>Hahellaceae</taxon>
        <taxon>Allohahella</taxon>
    </lineage>
</organism>
<reference evidence="3" key="1">
    <citation type="journal article" date="2019" name="Int. J. Syst. Evol. Microbiol.">
        <title>The Global Catalogue of Microorganisms (GCM) 10K type strain sequencing project: providing services to taxonomists for standard genome sequencing and annotation.</title>
        <authorList>
            <consortium name="The Broad Institute Genomics Platform"/>
            <consortium name="The Broad Institute Genome Sequencing Center for Infectious Disease"/>
            <person name="Wu L."/>
            <person name="Ma J."/>
        </authorList>
    </citation>
    <scope>NUCLEOTIDE SEQUENCE [LARGE SCALE GENOMIC DNA]</scope>
    <source>
        <strain evidence="3">JCM 17555</strain>
    </source>
</reference>
<dbReference type="EMBL" id="BAABBO010000002">
    <property type="protein sequence ID" value="GAA3953171.1"/>
    <property type="molecule type" value="Genomic_DNA"/>
</dbReference>
<protein>
    <recommendedName>
        <fullName evidence="4">Intracellular multiplication protein IcmK</fullName>
    </recommendedName>
</protein>
<evidence type="ECO:0000256" key="1">
    <source>
        <dbReference type="SAM" id="MobiDB-lite"/>
    </source>
</evidence>
<evidence type="ECO:0008006" key="4">
    <source>
        <dbReference type="Google" id="ProtNLM"/>
    </source>
</evidence>
<dbReference type="Proteomes" id="UP001501337">
    <property type="component" value="Unassembled WGS sequence"/>
</dbReference>
<comment type="caution">
    <text evidence="2">The sequence shown here is derived from an EMBL/GenBank/DDBJ whole genome shotgun (WGS) entry which is preliminary data.</text>
</comment>
<evidence type="ECO:0000313" key="2">
    <source>
        <dbReference type="EMBL" id="GAA3953171.1"/>
    </source>
</evidence>
<sequence length="267" mass="29158">MIMKHRLIISALAVAFVTAAAVTVFLVVNESTPNSLAEPVLDPAQQSAVPGASMNRGAAAADQSSTGSSPGRGLQPSTPLDPEELELGDNPDYPTLESRLTEMHARREHQSFKPDQVLAAIRQPAAWQSDDSVAEQMDLPDEDRYDGRTFIRFNALKVETLMPGDTMEIPIEQANSIYQMVVDEVEDHRDGSITWRGHLQDFNEENQVMITQSDGVTYAGIFTPDAPYTIEARGDAGWVVTTGTLFKGEEEPLPIPVPDIAESRASH</sequence>
<accession>A0ABP7NSD6</accession>
<gene>
    <name evidence="2" type="ORF">GCM10022278_10110</name>
</gene>
<keyword evidence="3" id="KW-1185">Reference proteome</keyword>
<name>A0ABP7NSD6_9GAMM</name>
<proteinExistence type="predicted"/>
<evidence type="ECO:0000313" key="3">
    <source>
        <dbReference type="Proteomes" id="UP001501337"/>
    </source>
</evidence>
<feature type="region of interest" description="Disordered" evidence="1">
    <location>
        <begin position="47"/>
        <end position="96"/>
    </location>
</feature>